<dbReference type="OMA" id="SYTRKMP"/>
<dbReference type="AlphaFoldDB" id="A0A0C2IAA5"/>
<proteinExistence type="inferred from homology"/>
<dbReference type="Gene3D" id="3.30.497.10">
    <property type="entry name" value="Antithrombin, subunit I, domain 2"/>
    <property type="match status" value="1"/>
</dbReference>
<dbReference type="InterPro" id="IPR042178">
    <property type="entry name" value="Serpin_sf_1"/>
</dbReference>
<dbReference type="SMART" id="SM00093">
    <property type="entry name" value="SERPIN"/>
    <property type="match status" value="1"/>
</dbReference>
<evidence type="ECO:0000313" key="6">
    <source>
        <dbReference type="Proteomes" id="UP000031668"/>
    </source>
</evidence>
<dbReference type="InterPro" id="IPR000215">
    <property type="entry name" value="Serpin_fam"/>
</dbReference>
<evidence type="ECO:0000259" key="4">
    <source>
        <dbReference type="SMART" id="SM00093"/>
    </source>
</evidence>
<dbReference type="GO" id="GO:0004867">
    <property type="term" value="F:serine-type endopeptidase inhibitor activity"/>
    <property type="evidence" value="ECO:0007669"/>
    <property type="project" value="InterPro"/>
</dbReference>
<feature type="domain" description="Serpin" evidence="4">
    <location>
        <begin position="2"/>
        <end position="334"/>
    </location>
</feature>
<keyword evidence="6" id="KW-1185">Reference proteome</keyword>
<comment type="similarity">
    <text evidence="1 2">Belongs to the serpin family.</text>
</comment>
<dbReference type="SUPFAM" id="SSF56574">
    <property type="entry name" value="Serpins"/>
    <property type="match status" value="1"/>
</dbReference>
<comment type="caution">
    <text evidence="5">The sequence shown here is derived from an EMBL/GenBank/DDBJ whole genome shotgun (WGS) entry which is preliminary data.</text>
</comment>
<evidence type="ECO:0000313" key="5">
    <source>
        <dbReference type="EMBL" id="KII62243.1"/>
    </source>
</evidence>
<gene>
    <name evidence="5" type="ORF">RF11_06880</name>
</gene>
<evidence type="ECO:0000256" key="1">
    <source>
        <dbReference type="ARBA" id="ARBA00009500"/>
    </source>
</evidence>
<protein>
    <submittedName>
        <fullName evidence="5">Glia-derived nexin</fullName>
    </submittedName>
</protein>
<dbReference type="InterPro" id="IPR023796">
    <property type="entry name" value="Serpin_dom"/>
</dbReference>
<organism evidence="5 6">
    <name type="scientific">Thelohanellus kitauei</name>
    <name type="common">Myxosporean</name>
    <dbReference type="NCBI Taxonomy" id="669202"/>
    <lineage>
        <taxon>Eukaryota</taxon>
        <taxon>Metazoa</taxon>
        <taxon>Cnidaria</taxon>
        <taxon>Myxozoa</taxon>
        <taxon>Myxosporea</taxon>
        <taxon>Bivalvulida</taxon>
        <taxon>Platysporina</taxon>
        <taxon>Myxobolidae</taxon>
        <taxon>Thelohanellus</taxon>
    </lineage>
</organism>
<dbReference type="PANTHER" id="PTHR11461:SF211">
    <property type="entry name" value="GH10112P-RELATED"/>
    <property type="match status" value="1"/>
</dbReference>
<evidence type="ECO:0000256" key="3">
    <source>
        <dbReference type="SAM" id="Phobius"/>
    </source>
</evidence>
<feature type="transmembrane region" description="Helical" evidence="3">
    <location>
        <begin position="313"/>
        <end position="331"/>
    </location>
</feature>
<dbReference type="InterPro" id="IPR036186">
    <property type="entry name" value="Serpin_sf"/>
</dbReference>
<evidence type="ECO:0000256" key="2">
    <source>
        <dbReference type="RuleBase" id="RU000411"/>
    </source>
</evidence>
<accession>A0A0C2IAA5</accession>
<name>A0A0C2IAA5_THEKT</name>
<dbReference type="EMBL" id="JWZT01005048">
    <property type="protein sequence ID" value="KII62243.1"/>
    <property type="molecule type" value="Genomic_DNA"/>
</dbReference>
<dbReference type="GO" id="GO:0005615">
    <property type="term" value="C:extracellular space"/>
    <property type="evidence" value="ECO:0007669"/>
    <property type="project" value="InterPro"/>
</dbReference>
<dbReference type="PANTHER" id="PTHR11461">
    <property type="entry name" value="SERINE PROTEASE INHIBITOR, SERPIN"/>
    <property type="match status" value="1"/>
</dbReference>
<dbReference type="Pfam" id="PF00079">
    <property type="entry name" value="Serpin"/>
    <property type="match status" value="1"/>
</dbReference>
<dbReference type="OrthoDB" id="5966977at2759"/>
<keyword evidence="3" id="KW-0472">Membrane</keyword>
<keyword evidence="3" id="KW-1133">Transmembrane helix</keyword>
<sequence length="337" mass="38994">MNAIKHGLHGISYSQLSRVLMDEDDDINAKIHFGISKGSKRVSLLRSRAQEASNSRFLFFSSDYIHEKFTPISGTVFDLQEYKFNIKNATQSVHEMNEWLSGWVQEPIGTIFHESILCADRLIFMYTFKFHADWITNFDPKLTKNETFYDDKGKKLIVSMMNQKSKNRIYDSPGSKFRILFKTCQEGRYHSAVVLPNEGTSVQEVLNRLPINQIVTYYKNSAFKEAHVKMPKFKIFARTDLVETLKLFGITYIFERNQLNFRKIMNHNVFIGNITQISNLVVDETGSTEPSPTKARVDQAKSTPYEFYVKRPFLFFVFSYAINIVYISAVVTNPNDA</sequence>
<reference evidence="5 6" key="1">
    <citation type="journal article" date="2014" name="Genome Biol. Evol.">
        <title>The genome of the myxosporean Thelohanellus kitauei shows adaptations to nutrient acquisition within its fish host.</title>
        <authorList>
            <person name="Yang Y."/>
            <person name="Xiong J."/>
            <person name="Zhou Z."/>
            <person name="Huo F."/>
            <person name="Miao W."/>
            <person name="Ran C."/>
            <person name="Liu Y."/>
            <person name="Zhang J."/>
            <person name="Feng J."/>
            <person name="Wang M."/>
            <person name="Wang M."/>
            <person name="Wang L."/>
            <person name="Yao B."/>
        </authorList>
    </citation>
    <scope>NUCLEOTIDE SEQUENCE [LARGE SCALE GENOMIC DNA]</scope>
    <source>
        <strain evidence="5">Wuqing</strain>
    </source>
</reference>
<dbReference type="Gene3D" id="2.30.39.10">
    <property type="entry name" value="Alpha-1-antitrypsin, domain 1"/>
    <property type="match status" value="1"/>
</dbReference>
<dbReference type="InterPro" id="IPR042185">
    <property type="entry name" value="Serpin_sf_2"/>
</dbReference>
<dbReference type="Proteomes" id="UP000031668">
    <property type="component" value="Unassembled WGS sequence"/>
</dbReference>
<keyword evidence="3" id="KW-0812">Transmembrane</keyword>